<dbReference type="AlphaFoldDB" id="A0ABD2BZ94"/>
<sequence length="100" mass="12127">MTLKFPLHKRLRLFPVEIFLTDKAFGCTYLTLVLYFNADNEVSEPEFNNANIDGSQFLFKKEELIRHPISKCYYNYITPRPYLKKRFFLFFDNIIYRNII</sequence>
<keyword evidence="2" id="KW-1185">Reference proteome</keyword>
<comment type="caution">
    <text evidence="1">The sequence shown here is derived from an EMBL/GenBank/DDBJ whole genome shotgun (WGS) entry which is preliminary data.</text>
</comment>
<name>A0ABD2BZ94_VESMC</name>
<proteinExistence type="predicted"/>
<evidence type="ECO:0000313" key="2">
    <source>
        <dbReference type="Proteomes" id="UP001607303"/>
    </source>
</evidence>
<gene>
    <name evidence="1" type="ORF">V1477_011461</name>
</gene>
<organism evidence="1 2">
    <name type="scientific">Vespula maculifrons</name>
    <name type="common">Eastern yellow jacket</name>
    <name type="synonym">Wasp</name>
    <dbReference type="NCBI Taxonomy" id="7453"/>
    <lineage>
        <taxon>Eukaryota</taxon>
        <taxon>Metazoa</taxon>
        <taxon>Ecdysozoa</taxon>
        <taxon>Arthropoda</taxon>
        <taxon>Hexapoda</taxon>
        <taxon>Insecta</taxon>
        <taxon>Pterygota</taxon>
        <taxon>Neoptera</taxon>
        <taxon>Endopterygota</taxon>
        <taxon>Hymenoptera</taxon>
        <taxon>Apocrita</taxon>
        <taxon>Aculeata</taxon>
        <taxon>Vespoidea</taxon>
        <taxon>Vespidae</taxon>
        <taxon>Vespinae</taxon>
        <taxon>Vespula</taxon>
    </lineage>
</organism>
<dbReference type="EMBL" id="JAYRBN010000063">
    <property type="protein sequence ID" value="KAL2738102.1"/>
    <property type="molecule type" value="Genomic_DNA"/>
</dbReference>
<accession>A0ABD2BZ94</accession>
<protein>
    <submittedName>
        <fullName evidence="1">Uncharacterized protein</fullName>
    </submittedName>
</protein>
<evidence type="ECO:0000313" key="1">
    <source>
        <dbReference type="EMBL" id="KAL2738102.1"/>
    </source>
</evidence>
<reference evidence="1 2" key="1">
    <citation type="journal article" date="2024" name="Ann. Entomol. Soc. Am.">
        <title>Genomic analyses of the southern and eastern yellowjacket wasps (Hymenoptera: Vespidae) reveal evolutionary signatures of social life.</title>
        <authorList>
            <person name="Catto M.A."/>
            <person name="Caine P.B."/>
            <person name="Orr S.E."/>
            <person name="Hunt B.G."/>
            <person name="Goodisman M.A.D."/>
        </authorList>
    </citation>
    <scope>NUCLEOTIDE SEQUENCE [LARGE SCALE GENOMIC DNA]</scope>
    <source>
        <strain evidence="1">232</strain>
        <tissue evidence="1">Head and thorax</tissue>
    </source>
</reference>
<dbReference type="Proteomes" id="UP001607303">
    <property type="component" value="Unassembled WGS sequence"/>
</dbReference>